<accession>A0A3P7PAQ3</accession>
<dbReference type="EMBL" id="LR130778">
    <property type="protein sequence ID" value="VDN47253.1"/>
    <property type="molecule type" value="Genomic_DNA"/>
</dbReference>
<dbReference type="RefSeq" id="WP_125136597.1">
    <property type="nucleotide sequence ID" value="NZ_LR130778.1"/>
</dbReference>
<evidence type="ECO:0000313" key="2">
    <source>
        <dbReference type="Proteomes" id="UP000279029"/>
    </source>
</evidence>
<sequence>MINSMLREVTAGYDLCSQADEHVYHNTKALLELYSKVLWRINSSLKEMDQECRESTNRKLTELINSMVDIDTRINQKRLNSRLQSIEESKSILDFIDLSMNQLKVYPDEGEKYFEILDQIYIARTIRSIERLAENYNISRSTMYREKNKAIKIFGVILWGFLFDEANKQES</sequence>
<gene>
    <name evidence="1" type="ORF">PATL70BA_1370</name>
</gene>
<dbReference type="AlphaFoldDB" id="A0A3P7PAQ3"/>
<keyword evidence="2" id="KW-1185">Reference proteome</keyword>
<proteinExistence type="predicted"/>
<organism evidence="1 2">
    <name type="scientific">Petrocella atlantisensis</name>
    <dbReference type="NCBI Taxonomy" id="2173034"/>
    <lineage>
        <taxon>Bacteria</taxon>
        <taxon>Bacillati</taxon>
        <taxon>Bacillota</taxon>
        <taxon>Clostridia</taxon>
        <taxon>Lachnospirales</taxon>
        <taxon>Vallitaleaceae</taxon>
        <taxon>Petrocella</taxon>
    </lineage>
</organism>
<name>A0A3P7PAQ3_9FIRM</name>
<protein>
    <submittedName>
        <fullName evidence="1">Uncharacterized protein</fullName>
    </submittedName>
</protein>
<dbReference type="KEGG" id="cbar:PATL70BA_1370"/>
<reference evidence="1 2" key="1">
    <citation type="submission" date="2018-09" db="EMBL/GenBank/DDBJ databases">
        <authorList>
            <person name="Postec A."/>
        </authorList>
    </citation>
    <scope>NUCLEOTIDE SEQUENCE [LARGE SCALE GENOMIC DNA]</scope>
    <source>
        <strain evidence="1">70B-A</strain>
    </source>
</reference>
<evidence type="ECO:0000313" key="1">
    <source>
        <dbReference type="EMBL" id="VDN47253.1"/>
    </source>
</evidence>
<dbReference type="Proteomes" id="UP000279029">
    <property type="component" value="Chromosome"/>
</dbReference>
<dbReference type="OrthoDB" id="1705555at2"/>